<gene>
    <name evidence="2" type="ORF">K491DRAFT_756101</name>
</gene>
<organism evidence="2 3">
    <name type="scientific">Lophiostoma macrostomum CBS 122681</name>
    <dbReference type="NCBI Taxonomy" id="1314788"/>
    <lineage>
        <taxon>Eukaryota</taxon>
        <taxon>Fungi</taxon>
        <taxon>Dikarya</taxon>
        <taxon>Ascomycota</taxon>
        <taxon>Pezizomycotina</taxon>
        <taxon>Dothideomycetes</taxon>
        <taxon>Pleosporomycetidae</taxon>
        <taxon>Pleosporales</taxon>
        <taxon>Lophiostomataceae</taxon>
        <taxon>Lophiostoma</taxon>
    </lineage>
</organism>
<feature type="chain" id="PRO_5025673763" evidence="1">
    <location>
        <begin position="21"/>
        <end position="256"/>
    </location>
</feature>
<accession>A0A6A6THG7</accession>
<dbReference type="Proteomes" id="UP000799324">
    <property type="component" value="Unassembled WGS sequence"/>
</dbReference>
<dbReference type="EMBL" id="MU004315">
    <property type="protein sequence ID" value="KAF2658373.1"/>
    <property type="molecule type" value="Genomic_DNA"/>
</dbReference>
<keyword evidence="1" id="KW-0732">Signal</keyword>
<dbReference type="OrthoDB" id="2142213at2759"/>
<evidence type="ECO:0000256" key="1">
    <source>
        <dbReference type="SAM" id="SignalP"/>
    </source>
</evidence>
<reference evidence="2" key="1">
    <citation type="journal article" date="2020" name="Stud. Mycol.">
        <title>101 Dothideomycetes genomes: a test case for predicting lifestyles and emergence of pathogens.</title>
        <authorList>
            <person name="Haridas S."/>
            <person name="Albert R."/>
            <person name="Binder M."/>
            <person name="Bloem J."/>
            <person name="Labutti K."/>
            <person name="Salamov A."/>
            <person name="Andreopoulos B."/>
            <person name="Baker S."/>
            <person name="Barry K."/>
            <person name="Bills G."/>
            <person name="Bluhm B."/>
            <person name="Cannon C."/>
            <person name="Castanera R."/>
            <person name="Culley D."/>
            <person name="Daum C."/>
            <person name="Ezra D."/>
            <person name="Gonzalez J."/>
            <person name="Henrissat B."/>
            <person name="Kuo A."/>
            <person name="Liang C."/>
            <person name="Lipzen A."/>
            <person name="Lutzoni F."/>
            <person name="Magnuson J."/>
            <person name="Mondo S."/>
            <person name="Nolan M."/>
            <person name="Ohm R."/>
            <person name="Pangilinan J."/>
            <person name="Park H.-J."/>
            <person name="Ramirez L."/>
            <person name="Alfaro M."/>
            <person name="Sun H."/>
            <person name="Tritt A."/>
            <person name="Yoshinaga Y."/>
            <person name="Zwiers L.-H."/>
            <person name="Turgeon B."/>
            <person name="Goodwin S."/>
            <person name="Spatafora J."/>
            <person name="Crous P."/>
            <person name="Grigoriev I."/>
        </authorList>
    </citation>
    <scope>NUCLEOTIDE SEQUENCE</scope>
    <source>
        <strain evidence="2">CBS 122681</strain>
    </source>
</reference>
<keyword evidence="3" id="KW-1185">Reference proteome</keyword>
<proteinExistence type="predicted"/>
<sequence length="256" mass="28503">MKPLTLWLLFSSAIGPLVQADRPAILFDLTPFDEHKVPPYPGFTVESWADCDRPWILCRCPEAEADMIRIATNFGRLPPGLRVGVSHMMAVSSKRETGNVELPMGINEGGRNVFLKGLIDGSIVSHEAFHSFDRGFSDSKTFTDAYNADTCVATNYANKNVQERFADLGTWVHYDMNGEPVEDWLDKDIGCTKNQLAAVKEYAQDALDFRTTQCGPRGPDDKFLDPSNRGKGPTNLTVFRGSRENMPLLAERPMAK</sequence>
<evidence type="ECO:0000313" key="2">
    <source>
        <dbReference type="EMBL" id="KAF2658373.1"/>
    </source>
</evidence>
<dbReference type="AlphaFoldDB" id="A0A6A6THG7"/>
<feature type="signal peptide" evidence="1">
    <location>
        <begin position="1"/>
        <end position="20"/>
    </location>
</feature>
<protein>
    <submittedName>
        <fullName evidence="2">Uncharacterized protein</fullName>
    </submittedName>
</protein>
<evidence type="ECO:0000313" key="3">
    <source>
        <dbReference type="Proteomes" id="UP000799324"/>
    </source>
</evidence>
<name>A0A6A6THG7_9PLEO</name>